<accession>A0A919MVK4</accession>
<dbReference type="GO" id="GO:0046872">
    <property type="term" value="F:metal ion binding"/>
    <property type="evidence" value="ECO:0007669"/>
    <property type="project" value="UniProtKB-KW"/>
</dbReference>
<keyword evidence="16" id="KW-1185">Reference proteome</keyword>
<dbReference type="SUPFAM" id="SSF56024">
    <property type="entry name" value="Phospholipase D/nuclease"/>
    <property type="match status" value="2"/>
</dbReference>
<keyword evidence="2 8" id="KW-0808">Transferase</keyword>
<dbReference type="NCBIfam" id="TIGR03705">
    <property type="entry name" value="poly_P_kin"/>
    <property type="match status" value="1"/>
</dbReference>
<dbReference type="InterPro" id="IPR024953">
    <property type="entry name" value="PP_kinase_middle"/>
</dbReference>
<feature type="binding site" evidence="8">
    <location>
        <position position="118"/>
    </location>
    <ligand>
        <name>ATP</name>
        <dbReference type="ChEBI" id="CHEBI:30616"/>
    </ligand>
</feature>
<dbReference type="PANTHER" id="PTHR30218">
    <property type="entry name" value="POLYPHOSPHATE KINASE"/>
    <property type="match status" value="1"/>
</dbReference>
<feature type="binding site" evidence="8">
    <location>
        <position position="638"/>
    </location>
    <ligand>
        <name>ATP</name>
        <dbReference type="ChEBI" id="CHEBI:30616"/>
    </ligand>
</feature>
<keyword evidence="6 8" id="KW-0067">ATP-binding</keyword>
<dbReference type="Pfam" id="PF13089">
    <property type="entry name" value="PP_kinase_N"/>
    <property type="match status" value="1"/>
</dbReference>
<keyword evidence="3 8" id="KW-0479">Metal-binding</keyword>
<dbReference type="RefSeq" id="WP_203780008.1">
    <property type="nucleotide sequence ID" value="NZ_BOMV01000007.1"/>
</dbReference>
<dbReference type="SUPFAM" id="SSF143724">
    <property type="entry name" value="PHP14-like"/>
    <property type="match status" value="1"/>
</dbReference>
<evidence type="ECO:0000256" key="10">
    <source>
        <dbReference type="SAM" id="MobiDB-lite"/>
    </source>
</evidence>
<organism evidence="15 16">
    <name type="scientific">Paractinoplanes rishiriensis</name>
    <dbReference type="NCBI Taxonomy" id="1050105"/>
    <lineage>
        <taxon>Bacteria</taxon>
        <taxon>Bacillati</taxon>
        <taxon>Actinomycetota</taxon>
        <taxon>Actinomycetes</taxon>
        <taxon>Micromonosporales</taxon>
        <taxon>Micromonosporaceae</taxon>
        <taxon>Paractinoplanes</taxon>
    </lineage>
</organism>
<reference evidence="15" key="1">
    <citation type="submission" date="2021-01" db="EMBL/GenBank/DDBJ databases">
        <title>Whole genome shotgun sequence of Actinoplanes rishiriensis NBRC 108556.</title>
        <authorList>
            <person name="Komaki H."/>
            <person name="Tamura T."/>
        </authorList>
    </citation>
    <scope>NUCLEOTIDE SEQUENCE</scope>
    <source>
        <strain evidence="15">NBRC 108556</strain>
    </source>
</reference>
<evidence type="ECO:0000256" key="9">
    <source>
        <dbReference type="RuleBase" id="RU003800"/>
    </source>
</evidence>
<evidence type="ECO:0000313" key="15">
    <source>
        <dbReference type="EMBL" id="GIE93710.1"/>
    </source>
</evidence>
<feature type="binding site" evidence="8">
    <location>
        <position position="479"/>
    </location>
    <ligand>
        <name>Mg(2+)</name>
        <dbReference type="ChEBI" id="CHEBI:18420"/>
    </ligand>
</feature>
<comment type="function">
    <text evidence="8 9">Catalyzes the reversible transfer of the terminal phosphate of ATP to form a long-chain polyphosphate (polyP).</text>
</comment>
<evidence type="ECO:0000313" key="16">
    <source>
        <dbReference type="Proteomes" id="UP000636960"/>
    </source>
</evidence>
<dbReference type="GO" id="GO:0006799">
    <property type="term" value="P:polyphosphate biosynthetic process"/>
    <property type="evidence" value="ECO:0007669"/>
    <property type="project" value="UniProtKB-UniRule"/>
</dbReference>
<dbReference type="PIRSF" id="PIRSF015589">
    <property type="entry name" value="PP_kinase"/>
    <property type="match status" value="1"/>
</dbReference>
<dbReference type="NCBIfam" id="NF003917">
    <property type="entry name" value="PRK05443.1-1"/>
    <property type="match status" value="1"/>
</dbReference>
<feature type="domain" description="Polyphosphate kinase middle" evidence="11">
    <location>
        <begin position="195"/>
        <end position="373"/>
    </location>
</feature>
<dbReference type="PANTHER" id="PTHR30218:SF0">
    <property type="entry name" value="POLYPHOSPHATE KINASE"/>
    <property type="match status" value="1"/>
</dbReference>
<dbReference type="InterPro" id="IPR041108">
    <property type="entry name" value="PP_kinase_C_1"/>
</dbReference>
<keyword evidence="1 8" id="KW-0597">Phosphoprotein</keyword>
<comment type="catalytic activity">
    <reaction evidence="8 9">
        <text>[phosphate](n) + ATP = [phosphate](n+1) + ADP</text>
        <dbReference type="Rhea" id="RHEA:19573"/>
        <dbReference type="Rhea" id="RHEA-COMP:9859"/>
        <dbReference type="Rhea" id="RHEA-COMP:14280"/>
        <dbReference type="ChEBI" id="CHEBI:16838"/>
        <dbReference type="ChEBI" id="CHEBI:30616"/>
        <dbReference type="ChEBI" id="CHEBI:456216"/>
        <dbReference type="EC" id="2.7.4.1"/>
    </reaction>
</comment>
<evidence type="ECO:0000256" key="2">
    <source>
        <dbReference type="ARBA" id="ARBA00022679"/>
    </source>
</evidence>
<dbReference type="Pfam" id="PF17941">
    <property type="entry name" value="PP_kinase_C_1"/>
    <property type="match status" value="1"/>
</dbReference>
<comment type="PTM">
    <text evidence="8 9">An intermediate of this reaction is the autophosphorylated ppk in which a phosphate is covalently linked to a histidine residue through a N-P bond.</text>
</comment>
<dbReference type="InterPro" id="IPR036830">
    <property type="entry name" value="PP_kinase_middle_dom_sf"/>
</dbReference>
<feature type="domain" description="Polyphosphate kinase C-terminal" evidence="14">
    <location>
        <begin position="404"/>
        <end position="570"/>
    </location>
</feature>
<dbReference type="Gene3D" id="1.20.58.310">
    <property type="entry name" value="Polyphosphate kinase N-terminal domain"/>
    <property type="match status" value="1"/>
</dbReference>
<dbReference type="FunFam" id="3.30.870.10:FF:000001">
    <property type="entry name" value="Polyphosphate kinase"/>
    <property type="match status" value="1"/>
</dbReference>
<comment type="similarity">
    <text evidence="8 9">Belongs to the polyphosphate kinase 1 (PPK1) family.</text>
</comment>
<dbReference type="CDD" id="cd09168">
    <property type="entry name" value="PLDc_PaPPK1_C2_like"/>
    <property type="match status" value="1"/>
</dbReference>
<gene>
    <name evidence="8 15" type="primary">ppk</name>
    <name evidence="15" type="ORF">Ari01nite_11750</name>
</gene>
<sequence>MHTPPRIPETRRRGPNGRFLPRSGESSTADLDPTEQLPTEHVMTDMTETDESPVTGPDEIFEPDEIFAADTAPELPEDRFLNRELSWLDFNSRVLALALDSDTPLLERAKFLAIFASNLDEFYMVRVAGLKRRLSAGLPMRGGDRVSLRHQLEMISERTADLVTRHAACFAEEVRPKLSAEGIELVSWGELGPAERERLRTYFREQVFPVLTPLAVDPAHPFPYISSRSLNLAVVLRDPDGSGSELFARIKVPNNVPRFVTVQNDSRGVRFLPVEELIAVHLDQLFSGMQIQEWHLFRVTRNAELEVDEDRDEDLLQALERELAQRRFGPPVRLEVAASISDHVLDLLVRELDMDSQDVLRVPGLLDLSALWQVFGECDRDDLKDRPFVPATHPQLADGEVPRSVFNRLRESDILVHHPYHSFSTSVQRFIEQAAADPNVLAIKQTLYRTSGDSPIVDALVDAAAAGKQVVVLVEVKARFDEVANIAWARTLERAGCHVVYGLVGLKTHCKTSLVVRQEGNQIRRYCHIGTGNYHPKTARLYEDFGMLTADPEVGADVTDLFNVLTGYSRQRSYRRLLVAPHGVRSGLVERIEQQAAIAREGGVALVQFKVNSLVDEETCDALYRASQDGVKVDLIIRGMCSLRPGVPGLSDNIRVRSIVGRFLEHSRVFRFGAGDDAEYWIGSADLMHRNLDRRVEALVRVTLPSAQRDLRHVLELSMSDQSEGWDLAGDGTWHRRPENPSEPHLHLQEALLRRIIGKAV</sequence>
<feature type="active site" description="Phosphohistidine intermediate" evidence="8">
    <location>
        <position position="509"/>
    </location>
</feature>
<evidence type="ECO:0000259" key="13">
    <source>
        <dbReference type="Pfam" id="PF13090"/>
    </source>
</evidence>
<keyword evidence="7 8" id="KW-0460">Magnesium</keyword>
<dbReference type="CDD" id="cd09165">
    <property type="entry name" value="PLDc_PaPPK1_C1_like"/>
    <property type="match status" value="1"/>
</dbReference>
<dbReference type="InterPro" id="IPR025198">
    <property type="entry name" value="PPK_N_dom"/>
</dbReference>
<dbReference type="GO" id="GO:0008976">
    <property type="term" value="F:polyphosphate kinase activity"/>
    <property type="evidence" value="ECO:0007669"/>
    <property type="project" value="UniProtKB-UniRule"/>
</dbReference>
<feature type="domain" description="Polyphosphate kinase C-terminal" evidence="13">
    <location>
        <begin position="577"/>
        <end position="743"/>
    </location>
</feature>
<dbReference type="HAMAP" id="MF_00347">
    <property type="entry name" value="Polyphosphate_kinase"/>
    <property type="match status" value="1"/>
</dbReference>
<evidence type="ECO:0000256" key="3">
    <source>
        <dbReference type="ARBA" id="ARBA00022723"/>
    </source>
</evidence>
<dbReference type="InterPro" id="IPR003414">
    <property type="entry name" value="PP_kinase"/>
</dbReference>
<dbReference type="EMBL" id="BOMV01000007">
    <property type="protein sequence ID" value="GIE93710.1"/>
    <property type="molecule type" value="Genomic_DNA"/>
</dbReference>
<protein>
    <recommendedName>
        <fullName evidence="8 9">Polyphosphate kinase</fullName>
        <ecNumber evidence="8 9">2.7.4.1</ecNumber>
    </recommendedName>
    <alternativeName>
        <fullName evidence="8">ATP-polyphosphate phosphotransferase</fullName>
    </alternativeName>
    <alternativeName>
        <fullName evidence="8">Polyphosphoric acid kinase</fullName>
    </alternativeName>
</protein>
<evidence type="ECO:0000256" key="1">
    <source>
        <dbReference type="ARBA" id="ARBA00022553"/>
    </source>
</evidence>
<evidence type="ECO:0000256" key="4">
    <source>
        <dbReference type="ARBA" id="ARBA00022741"/>
    </source>
</evidence>
<evidence type="ECO:0000256" key="6">
    <source>
        <dbReference type="ARBA" id="ARBA00022840"/>
    </source>
</evidence>
<evidence type="ECO:0000259" key="12">
    <source>
        <dbReference type="Pfam" id="PF13089"/>
    </source>
</evidence>
<feature type="binding site" evidence="8">
    <location>
        <position position="542"/>
    </location>
    <ligand>
        <name>ATP</name>
        <dbReference type="ChEBI" id="CHEBI:30616"/>
    </ligand>
</feature>
<dbReference type="GO" id="GO:0009358">
    <property type="term" value="C:polyphosphate kinase complex"/>
    <property type="evidence" value="ECO:0007669"/>
    <property type="project" value="InterPro"/>
</dbReference>
<dbReference type="NCBIfam" id="NF003921">
    <property type="entry name" value="PRK05443.2-2"/>
    <property type="match status" value="1"/>
</dbReference>
<feature type="binding site" evidence="8">
    <location>
        <position position="666"/>
    </location>
    <ligand>
        <name>ATP</name>
        <dbReference type="ChEBI" id="CHEBI:30616"/>
    </ligand>
</feature>
<dbReference type="Gene3D" id="3.30.1840.10">
    <property type="entry name" value="Polyphosphate kinase middle domain"/>
    <property type="match status" value="1"/>
</dbReference>
<proteinExistence type="inferred from homology"/>
<dbReference type="NCBIfam" id="NF003918">
    <property type="entry name" value="PRK05443.1-2"/>
    <property type="match status" value="1"/>
</dbReference>
<evidence type="ECO:0000256" key="5">
    <source>
        <dbReference type="ARBA" id="ARBA00022777"/>
    </source>
</evidence>
<dbReference type="AlphaFoldDB" id="A0A919MVK4"/>
<dbReference type="GO" id="GO:0005524">
    <property type="term" value="F:ATP binding"/>
    <property type="evidence" value="ECO:0007669"/>
    <property type="project" value="UniProtKB-KW"/>
</dbReference>
<dbReference type="InterPro" id="IPR036832">
    <property type="entry name" value="PPK_N_dom_sf"/>
</dbReference>
<dbReference type="Pfam" id="PF02503">
    <property type="entry name" value="PP_kinase"/>
    <property type="match status" value="1"/>
</dbReference>
<evidence type="ECO:0000256" key="8">
    <source>
        <dbReference type="HAMAP-Rule" id="MF_00347"/>
    </source>
</evidence>
<feature type="region of interest" description="Disordered" evidence="10">
    <location>
        <begin position="1"/>
        <end position="59"/>
    </location>
</feature>
<feature type="binding site" evidence="8">
    <location>
        <position position="449"/>
    </location>
    <ligand>
        <name>Mg(2+)</name>
        <dbReference type="ChEBI" id="CHEBI:18420"/>
    </ligand>
</feature>
<dbReference type="SUPFAM" id="SSF140356">
    <property type="entry name" value="PPK N-terminal domain-like"/>
    <property type="match status" value="1"/>
</dbReference>
<dbReference type="Gene3D" id="3.30.870.10">
    <property type="entry name" value="Endonuclease Chain A"/>
    <property type="match status" value="2"/>
</dbReference>
<evidence type="ECO:0000259" key="14">
    <source>
        <dbReference type="Pfam" id="PF17941"/>
    </source>
</evidence>
<keyword evidence="5 8" id="KW-0418">Kinase</keyword>
<dbReference type="EC" id="2.7.4.1" evidence="8 9"/>
<dbReference type="NCBIfam" id="NF003922">
    <property type="entry name" value="PRK05443.2-3"/>
    <property type="match status" value="1"/>
</dbReference>
<dbReference type="Pfam" id="PF13090">
    <property type="entry name" value="PP_kinase_C"/>
    <property type="match status" value="1"/>
</dbReference>
<feature type="domain" description="Polyphosphate kinase N-terminal" evidence="12">
    <location>
        <begin position="80"/>
        <end position="186"/>
    </location>
</feature>
<evidence type="ECO:0000256" key="7">
    <source>
        <dbReference type="ARBA" id="ARBA00022842"/>
    </source>
</evidence>
<dbReference type="InterPro" id="IPR025200">
    <property type="entry name" value="PPK_C_dom2"/>
</dbReference>
<comment type="caution">
    <text evidence="15">The sequence shown here is derived from an EMBL/GenBank/DDBJ whole genome shotgun (WGS) entry which is preliminary data.</text>
</comment>
<keyword evidence="4 8" id="KW-0547">Nucleotide-binding</keyword>
<comment type="cofactor">
    <cofactor evidence="8">
        <name>Mg(2+)</name>
        <dbReference type="ChEBI" id="CHEBI:18420"/>
    </cofactor>
</comment>
<evidence type="ECO:0000259" key="11">
    <source>
        <dbReference type="Pfam" id="PF02503"/>
    </source>
</evidence>
<dbReference type="Proteomes" id="UP000636960">
    <property type="component" value="Unassembled WGS sequence"/>
</dbReference>
<name>A0A919MVK4_9ACTN</name>